<organism evidence="6 7">
    <name type="scientific">Chlorobium phaeovibrioides</name>
    <dbReference type="NCBI Taxonomy" id="1094"/>
    <lineage>
        <taxon>Bacteria</taxon>
        <taxon>Pseudomonadati</taxon>
        <taxon>Chlorobiota</taxon>
        <taxon>Chlorobiia</taxon>
        <taxon>Chlorobiales</taxon>
        <taxon>Chlorobiaceae</taxon>
        <taxon>Chlorobium/Pelodictyon group</taxon>
        <taxon>Chlorobium</taxon>
    </lineage>
</organism>
<dbReference type="SMART" id="SM00849">
    <property type="entry name" value="Lactamase_B"/>
    <property type="match status" value="1"/>
</dbReference>
<dbReference type="PANTHER" id="PTHR11203:SF37">
    <property type="entry name" value="INTEGRATOR COMPLEX SUBUNIT 11"/>
    <property type="match status" value="1"/>
</dbReference>
<accession>A0A432AU62</accession>
<proteinExistence type="predicted"/>
<dbReference type="InterPro" id="IPR011108">
    <property type="entry name" value="RMMBL"/>
</dbReference>
<dbReference type="Proteomes" id="UP000489351">
    <property type="component" value="Unassembled WGS sequence"/>
</dbReference>
<dbReference type="OMA" id="YLDGMIW"/>
<dbReference type="InterPro" id="IPR001279">
    <property type="entry name" value="Metallo-B-lactamas"/>
</dbReference>
<evidence type="ECO:0000256" key="1">
    <source>
        <dbReference type="ARBA" id="ARBA00022801"/>
    </source>
</evidence>
<dbReference type="InterPro" id="IPR050698">
    <property type="entry name" value="MBL"/>
</dbReference>
<reference evidence="4 8" key="2">
    <citation type="submission" date="2019-07" db="EMBL/GenBank/DDBJ databases">
        <title>Draft genome Sequence of Chlorobium phaeovibrioides sp. strain PhvTcv-s14, from the Phylum Chlorobi.</title>
        <authorList>
            <person name="Babenko V."/>
            <person name="Boldyreva D."/>
            <person name="Kanygina A."/>
            <person name="Selezneva O."/>
            <person name="Akopiyan T."/>
            <person name="Lunina O."/>
        </authorList>
    </citation>
    <scope>NUCLEOTIDE SEQUENCE [LARGE SCALE GENOMIC DNA]</scope>
    <source>
        <strain evidence="4 8">GrTcv12</strain>
    </source>
</reference>
<dbReference type="EMBL" id="WUBZ01000006">
    <property type="protein sequence ID" value="MWV54015.1"/>
    <property type="molecule type" value="Genomic_DNA"/>
</dbReference>
<evidence type="ECO:0000313" key="5">
    <source>
        <dbReference type="EMBL" id="MWV54015.1"/>
    </source>
</evidence>
<dbReference type="Gene3D" id="3.60.15.10">
    <property type="entry name" value="Ribonuclease Z/Hydroxyacylglutathione hydrolase-like"/>
    <property type="match status" value="1"/>
</dbReference>
<dbReference type="EMBL" id="VMRG01000001">
    <property type="protein sequence ID" value="KAA6232848.1"/>
    <property type="molecule type" value="Genomic_DNA"/>
</dbReference>
<protein>
    <submittedName>
        <fullName evidence="6">MBL fold metallo-hydrolase</fullName>
    </submittedName>
</protein>
<evidence type="ECO:0000259" key="2">
    <source>
        <dbReference type="SMART" id="SM00849"/>
    </source>
</evidence>
<dbReference type="InterPro" id="IPR036866">
    <property type="entry name" value="RibonucZ/Hydroxyglut_hydro"/>
</dbReference>
<keyword evidence="9" id="KW-1185">Reference proteome</keyword>
<reference evidence="6 7" key="1">
    <citation type="submission" date="2018-12" db="EMBL/GenBank/DDBJ databases">
        <authorList>
            <person name="Lunina O.N."/>
            <person name="Grouzdev D.S."/>
            <person name="Gorlenko V.M."/>
            <person name="Savvichev A.S."/>
        </authorList>
    </citation>
    <scope>NUCLEOTIDE SEQUENCE [LARGE SCALE GENOMIC DNA]</scope>
    <source>
        <strain evidence="6 7">BrKhr-17</strain>
    </source>
</reference>
<evidence type="ECO:0000313" key="4">
    <source>
        <dbReference type="EMBL" id="KAA6232848.1"/>
    </source>
</evidence>
<dbReference type="GO" id="GO:0016787">
    <property type="term" value="F:hydrolase activity"/>
    <property type="evidence" value="ECO:0007669"/>
    <property type="project" value="UniProtKB-KW"/>
</dbReference>
<dbReference type="PANTHER" id="PTHR11203">
    <property type="entry name" value="CLEAVAGE AND POLYADENYLATION SPECIFICITY FACTOR FAMILY MEMBER"/>
    <property type="match status" value="1"/>
</dbReference>
<dbReference type="AlphaFoldDB" id="A0A432AU62"/>
<dbReference type="Pfam" id="PF10996">
    <property type="entry name" value="Beta-Casp"/>
    <property type="match status" value="1"/>
</dbReference>
<keyword evidence="1 6" id="KW-0378">Hydrolase</keyword>
<dbReference type="Pfam" id="PF07521">
    <property type="entry name" value="RMMBL"/>
    <property type="match status" value="1"/>
</dbReference>
<name>A0A432AU62_CHLPH</name>
<dbReference type="Proteomes" id="UP000279908">
    <property type="component" value="Unassembled WGS sequence"/>
</dbReference>
<dbReference type="GO" id="GO:0004521">
    <property type="term" value="F:RNA endonuclease activity"/>
    <property type="evidence" value="ECO:0007669"/>
    <property type="project" value="TreeGrafter"/>
</dbReference>
<evidence type="ECO:0000313" key="8">
    <source>
        <dbReference type="Proteomes" id="UP000327458"/>
    </source>
</evidence>
<evidence type="ECO:0000313" key="9">
    <source>
        <dbReference type="Proteomes" id="UP000489351"/>
    </source>
</evidence>
<dbReference type="RefSeq" id="WP_011890423.1">
    <property type="nucleotide sequence ID" value="NZ_CP041698.1"/>
</dbReference>
<gene>
    <name evidence="6" type="ORF">EKD02_06775</name>
    <name evidence="4" type="ORF">FP507_07105</name>
    <name evidence="5" type="ORF">GJ685_02920</name>
</gene>
<evidence type="ECO:0000313" key="6">
    <source>
        <dbReference type="EMBL" id="RTY37532.1"/>
    </source>
</evidence>
<dbReference type="InterPro" id="IPR022712">
    <property type="entry name" value="Beta_Casp"/>
</dbReference>
<feature type="domain" description="Metallo-beta-lactamase" evidence="2">
    <location>
        <begin position="13"/>
        <end position="238"/>
    </location>
</feature>
<dbReference type="SMART" id="SM01027">
    <property type="entry name" value="Beta-Casp"/>
    <property type="match status" value="1"/>
</dbReference>
<evidence type="ECO:0000259" key="3">
    <source>
        <dbReference type="SMART" id="SM01027"/>
    </source>
</evidence>
<dbReference type="EMBL" id="RXYK01000009">
    <property type="protein sequence ID" value="RTY37532.1"/>
    <property type="molecule type" value="Genomic_DNA"/>
</dbReference>
<dbReference type="CDD" id="cd16295">
    <property type="entry name" value="TTHA0252-CPSF-like_MBL-fold"/>
    <property type="match status" value="1"/>
</dbReference>
<dbReference type="Proteomes" id="UP000327458">
    <property type="component" value="Unassembled WGS sequence"/>
</dbReference>
<sequence>MDIAFYGATERVTGSCHIVHAAGRTLLLDCGLVQGSDADEALNRKPFPFDASSIDAVILSHAHIDHSGRIPLLVRQGFKGPVYAQHATRDLCSVLLLDSAVLSERDALYRQKHPHSASDYHAEPLYSRDDAVLALNLFQGFSYGEQHEIFPGVTVRFQDAGHILGSALVELWLQEGEREKKLVFSGDLGQYGSPVLNDPETIESADVVLIESTYGDRVHRKMEETIAEIGELISVAGRDGGNIVIPAFAVGRSQELLYLFAEHYEAWGMKNWQVFLDSPMAIEASGIYWNHPELFDAEASVYRNNPVSLPPLHNLHFTPRVEQSQAINSIHSGAIIIAGSGMCNGGRILHHLKHTIHRPECHILFTGYQADGTLGRTLVDGAREVYMHGRKYTVEAHVHTIGGLSAHGDRDDMLRWASGFSGSPEFFVVHGDPPAKTSFCDLLRERLGVRAGIPAPGDSYSFTL</sequence>
<evidence type="ECO:0000313" key="7">
    <source>
        <dbReference type="Proteomes" id="UP000279908"/>
    </source>
</evidence>
<feature type="domain" description="Beta-Casp" evidence="3">
    <location>
        <begin position="253"/>
        <end position="378"/>
    </location>
</feature>
<dbReference type="SUPFAM" id="SSF56281">
    <property type="entry name" value="Metallo-hydrolase/oxidoreductase"/>
    <property type="match status" value="1"/>
</dbReference>
<reference evidence="5 9" key="3">
    <citation type="submission" date="2019-11" db="EMBL/GenBank/DDBJ databases">
        <title>Green- and brown-colored morphotypes of Chlorobia in the stratified aquatic ecosystems of Kandalaksha Gulf (White Sea): A model for study of the accessory genome evolution.</title>
        <authorList>
            <person name="Grouzdev D.S."/>
        </authorList>
    </citation>
    <scope>NUCLEOTIDE SEQUENCE [LARGE SCALE GENOMIC DNA]</scope>
    <source>
        <strain evidence="5 9">ZM</strain>
    </source>
</reference>
<comment type="caution">
    <text evidence="6">The sequence shown here is derived from an EMBL/GenBank/DDBJ whole genome shotgun (WGS) entry which is preliminary data.</text>
</comment>
<dbReference type="Pfam" id="PF00753">
    <property type="entry name" value="Lactamase_B"/>
    <property type="match status" value="1"/>
</dbReference>
<dbReference type="Gene3D" id="3.40.50.10890">
    <property type="match status" value="1"/>
</dbReference>